<feature type="compositionally biased region" description="Basic and acidic residues" evidence="9">
    <location>
        <begin position="125"/>
        <end position="134"/>
    </location>
</feature>
<comment type="subcellular location">
    <subcellularLocation>
        <location evidence="1 8">Nucleus</location>
    </subcellularLocation>
</comment>
<feature type="compositionally biased region" description="Basic and acidic residues" evidence="9">
    <location>
        <begin position="338"/>
        <end position="352"/>
    </location>
</feature>
<dbReference type="GO" id="GO:0005663">
    <property type="term" value="C:DNA replication factor C complex"/>
    <property type="evidence" value="ECO:0007669"/>
    <property type="project" value="InterPro"/>
</dbReference>
<dbReference type="InterPro" id="IPR003593">
    <property type="entry name" value="AAA+_ATPase"/>
</dbReference>
<dbReference type="InterPro" id="IPR047854">
    <property type="entry name" value="RFC_lid"/>
</dbReference>
<dbReference type="PIRSF" id="PIRSF036578">
    <property type="entry name" value="RFC1"/>
    <property type="match status" value="1"/>
</dbReference>
<dbReference type="Pfam" id="PF25361">
    <property type="entry name" value="AAA_lid_RFC1"/>
    <property type="match status" value="1"/>
</dbReference>
<reference evidence="11 12" key="1">
    <citation type="journal article" date="2019" name="Sci. Rep.">
        <title>Comparative genomics of chytrid fungi reveal insights into the obligate biotrophic and pathogenic lifestyle of Synchytrium endobioticum.</title>
        <authorList>
            <person name="van de Vossenberg B.T.L.H."/>
            <person name="Warris S."/>
            <person name="Nguyen H.D.T."/>
            <person name="van Gent-Pelzer M.P.E."/>
            <person name="Joly D.L."/>
            <person name="van de Geest H.C."/>
            <person name="Bonants P.J.M."/>
            <person name="Smith D.S."/>
            <person name="Levesque C.A."/>
            <person name="van der Lee T.A.J."/>
        </authorList>
    </citation>
    <scope>NUCLEOTIDE SEQUENCE [LARGE SCALE GENOMIC DNA]</scope>
    <source>
        <strain evidence="11 12">LEV6574</strain>
    </source>
</reference>
<keyword evidence="7 8" id="KW-0539">Nucleus</keyword>
<dbReference type="InterPro" id="IPR012178">
    <property type="entry name" value="RFC1"/>
</dbReference>
<dbReference type="GO" id="GO:0003689">
    <property type="term" value="F:DNA clamp loader activity"/>
    <property type="evidence" value="ECO:0007669"/>
    <property type="project" value="UniProtKB-UniRule"/>
</dbReference>
<dbReference type="PROSITE" id="PS50172">
    <property type="entry name" value="BRCT"/>
    <property type="match status" value="1"/>
</dbReference>
<feature type="region of interest" description="Disordered" evidence="9">
    <location>
        <begin position="1033"/>
        <end position="1115"/>
    </location>
</feature>
<dbReference type="Gene3D" id="1.10.8.60">
    <property type="match status" value="1"/>
</dbReference>
<dbReference type="InterPro" id="IPR013725">
    <property type="entry name" value="DNA_replication_fac_RFC1_C"/>
</dbReference>
<dbReference type="Gene3D" id="3.40.50.300">
    <property type="entry name" value="P-loop containing nucleotide triphosphate hydrolases"/>
    <property type="match status" value="1"/>
</dbReference>
<feature type="compositionally biased region" description="Basic and acidic residues" evidence="9">
    <location>
        <begin position="84"/>
        <end position="98"/>
    </location>
</feature>
<dbReference type="InterPro" id="IPR027417">
    <property type="entry name" value="P-loop_NTPase"/>
</dbReference>
<dbReference type="SMART" id="SM00292">
    <property type="entry name" value="BRCT"/>
    <property type="match status" value="1"/>
</dbReference>
<feature type="region of interest" description="Disordered" evidence="9">
    <location>
        <begin position="205"/>
        <end position="374"/>
    </location>
</feature>
<feature type="compositionally biased region" description="Basic residues" evidence="9">
    <location>
        <begin position="43"/>
        <end position="59"/>
    </location>
</feature>
<name>A0A507D2W4_9FUNG</name>
<evidence type="ECO:0000256" key="3">
    <source>
        <dbReference type="ARBA" id="ARBA00020401"/>
    </source>
</evidence>
<dbReference type="GO" id="GO:0003677">
    <property type="term" value="F:DNA binding"/>
    <property type="evidence" value="ECO:0007669"/>
    <property type="project" value="InterPro"/>
</dbReference>
<dbReference type="FunFam" id="3.40.50.10190:FF:000001">
    <property type="entry name" value="Replication factor C subunit 1"/>
    <property type="match status" value="1"/>
</dbReference>
<dbReference type="OrthoDB" id="446168at2759"/>
<gene>
    <name evidence="11" type="ORF">SeLEV6574_g03630</name>
</gene>
<dbReference type="Gene3D" id="3.40.50.10190">
    <property type="entry name" value="BRCT domain"/>
    <property type="match status" value="1"/>
</dbReference>
<evidence type="ECO:0000256" key="6">
    <source>
        <dbReference type="ARBA" id="ARBA00022840"/>
    </source>
</evidence>
<dbReference type="SUPFAM" id="SSF52113">
    <property type="entry name" value="BRCT domain"/>
    <property type="match status" value="1"/>
</dbReference>
<comment type="similarity">
    <text evidence="2 8">Belongs to the activator 1 large subunit family.</text>
</comment>
<feature type="compositionally biased region" description="Low complexity" evidence="9">
    <location>
        <begin position="225"/>
        <end position="241"/>
    </location>
</feature>
<evidence type="ECO:0000256" key="7">
    <source>
        <dbReference type="ARBA" id="ARBA00023242"/>
    </source>
</evidence>
<evidence type="ECO:0000256" key="9">
    <source>
        <dbReference type="SAM" id="MobiDB-lite"/>
    </source>
</evidence>
<dbReference type="PANTHER" id="PTHR23389">
    <property type="entry name" value="CHROMOSOME TRANSMISSION FIDELITY FACTOR 18"/>
    <property type="match status" value="1"/>
</dbReference>
<accession>A0A507D2W4</accession>
<proteinExistence type="inferred from homology"/>
<dbReference type="Proteomes" id="UP000320475">
    <property type="component" value="Unassembled WGS sequence"/>
</dbReference>
<keyword evidence="6 8" id="KW-0067">ATP-binding</keyword>
<dbReference type="CDD" id="cd00009">
    <property type="entry name" value="AAA"/>
    <property type="match status" value="1"/>
</dbReference>
<dbReference type="Gene3D" id="1.20.272.10">
    <property type="match status" value="1"/>
</dbReference>
<protein>
    <recommendedName>
        <fullName evidence="3 8">Replication factor C subunit 1</fullName>
    </recommendedName>
</protein>
<dbReference type="InterPro" id="IPR036420">
    <property type="entry name" value="BRCT_dom_sf"/>
</dbReference>
<feature type="compositionally biased region" description="Acidic residues" evidence="9">
    <location>
        <begin position="1033"/>
        <end position="1043"/>
    </location>
</feature>
<evidence type="ECO:0000256" key="2">
    <source>
        <dbReference type="ARBA" id="ARBA00006116"/>
    </source>
</evidence>
<dbReference type="Pfam" id="PF00533">
    <property type="entry name" value="BRCT"/>
    <property type="match status" value="1"/>
</dbReference>
<evidence type="ECO:0000313" key="11">
    <source>
        <dbReference type="EMBL" id="TPX45812.1"/>
    </source>
</evidence>
<dbReference type="InterPro" id="IPR001357">
    <property type="entry name" value="BRCT_dom"/>
</dbReference>
<keyword evidence="4 8" id="KW-0235">DNA replication</keyword>
<dbReference type="GO" id="GO:0006281">
    <property type="term" value="P:DNA repair"/>
    <property type="evidence" value="ECO:0007669"/>
    <property type="project" value="InterPro"/>
</dbReference>
<organism evidence="11 12">
    <name type="scientific">Synchytrium endobioticum</name>
    <dbReference type="NCBI Taxonomy" id="286115"/>
    <lineage>
        <taxon>Eukaryota</taxon>
        <taxon>Fungi</taxon>
        <taxon>Fungi incertae sedis</taxon>
        <taxon>Chytridiomycota</taxon>
        <taxon>Chytridiomycota incertae sedis</taxon>
        <taxon>Chytridiomycetes</taxon>
        <taxon>Synchytriales</taxon>
        <taxon>Synchytriaceae</taxon>
        <taxon>Synchytrium</taxon>
    </lineage>
</organism>
<comment type="caution">
    <text evidence="11">The sequence shown here is derived from an EMBL/GenBank/DDBJ whole genome shotgun (WGS) entry which is preliminary data.</text>
</comment>
<dbReference type="SUPFAM" id="SSF48019">
    <property type="entry name" value="post-AAA+ oligomerization domain-like"/>
    <property type="match status" value="1"/>
</dbReference>
<evidence type="ECO:0000256" key="5">
    <source>
        <dbReference type="ARBA" id="ARBA00022741"/>
    </source>
</evidence>
<feature type="compositionally biased region" description="Basic and acidic residues" evidence="9">
    <location>
        <begin position="313"/>
        <end position="330"/>
    </location>
</feature>
<dbReference type="InterPro" id="IPR008921">
    <property type="entry name" value="DNA_pol3_clamp-load_cplx_C"/>
</dbReference>
<evidence type="ECO:0000256" key="8">
    <source>
        <dbReference type="PIRNR" id="PIRNR036578"/>
    </source>
</evidence>
<dbReference type="PANTHER" id="PTHR23389:SF6">
    <property type="entry name" value="REPLICATION FACTOR C SUBUNIT 1"/>
    <property type="match status" value="1"/>
</dbReference>
<dbReference type="AlphaFoldDB" id="A0A507D2W4"/>
<dbReference type="EMBL" id="QEAM01000127">
    <property type="protein sequence ID" value="TPX45812.1"/>
    <property type="molecule type" value="Genomic_DNA"/>
</dbReference>
<dbReference type="CDD" id="cd18140">
    <property type="entry name" value="HLD_clamp_RFC"/>
    <property type="match status" value="1"/>
</dbReference>
<evidence type="ECO:0000313" key="12">
    <source>
        <dbReference type="Proteomes" id="UP000320475"/>
    </source>
</evidence>
<dbReference type="Pfam" id="PF08519">
    <property type="entry name" value="RFC1"/>
    <property type="match status" value="1"/>
</dbReference>
<dbReference type="GO" id="GO:0005524">
    <property type="term" value="F:ATP binding"/>
    <property type="evidence" value="ECO:0007669"/>
    <property type="project" value="UniProtKB-UniRule"/>
</dbReference>
<dbReference type="SMART" id="SM00382">
    <property type="entry name" value="AAA"/>
    <property type="match status" value="1"/>
</dbReference>
<dbReference type="Pfam" id="PF00004">
    <property type="entry name" value="AAA"/>
    <property type="match status" value="1"/>
</dbReference>
<feature type="region of interest" description="Disordered" evidence="9">
    <location>
        <begin position="1"/>
        <end position="173"/>
    </location>
</feature>
<sequence>MSSQKTLLSFFGKGQEVHEQSPSNKKSQVTDVASDDSDDTARKSKKRKSAASSKSRKKAIVISSDDDDFVQQAQKPQAKKIKVSKVEHTDSDFDEPKSKPPNVPTPRKRAHDEVPRPSAPAVKKPRIEEPRLKEVTTSSFFGNKEIKQADSTLVKKLPPKPKKPSVREDAYDDKDDFTMTYDMDSLKHGAQSLPRSQTSNIIQAGGISENPTSTAPPSNPAIPIVNEGANINGNVNSNGNVDDVLVSPPKQNPRKGPIASPKARQPSSTKSLAAKQVLPCQNKSADGIDAQCTDEGPVMSSPRRKGKGAAAVKTEDVHKFESKKPNKAEHDEADGEADTNKNADEGEGEKQKKSNFWAIQKRREAGPVAPGSKEIPEGAENCLLNMTFVFTGELSSITRESAADLVQKYGARVTGGVSKKTTYLVVGDEPGVTKTKKADDLKVSKLDEDGLFNLIATSPAQGATGGSSAPKKSAATIRKEKEIRNSIEEAAKAVSVLPPTATMYTSRGPSTKAVAAPSILWTDKYKPTKYTDVIGNKGNIEKLAKWLQGWHANYKKKAEMRAALLSGSPGLGKTTAAHLVAAVEGYEVLELNASDTRSKRKVHDLLAELTGGGKSMTDFYSFNDKGKGATRAEKRQRQVIVMDEVDGMSGGDRGGNQELIKLIKYTNVPIICICNDRQSTKVKSLANYCLDLRFRKPTADGPSLMRLQAIATHEGLQVKENVLRSLMESTNGDIRQILNIMESWKLGSNTMTYDDSKSLSEKNFVLGPWQVMDKYFIGAQFRGLSVSEKIELYYNDFDILPLFVQENYLRMDPALVNEMYAANKQGRDANVMDCMAGAAESIAFGDVINASIRGRQNWSLMPTHSVYSCAMPAFFTHGKPAIHNSWSTYSYPSWLGNNSKQTKNARLLKELQIHMRPRISADKQEIRQSYLAALVPKLTHPLVEKQSDGIEEVIQVMDEYYLTREDWDTVLDLALKGEAITKQIEGGTKASFTRTYNKLTHPTSLITAEVPVTKSAKRGREPMPDLEDVVDAGEEEEGGEDAAAEVPPRLGSDADDSDAAELAADKMVKRKVAKSGSNASKGAKGGKGVSKLSKESSSKGAAKAKAASSKGKGKK</sequence>
<dbReference type="SUPFAM" id="SSF52540">
    <property type="entry name" value="P-loop containing nucleoside triphosphate hydrolases"/>
    <property type="match status" value="1"/>
</dbReference>
<dbReference type="FunFam" id="3.40.50.300:FF:000395">
    <property type="entry name" value="Replication factor C subunit 1"/>
    <property type="match status" value="1"/>
</dbReference>
<dbReference type="InterPro" id="IPR003959">
    <property type="entry name" value="ATPase_AAA_core"/>
</dbReference>
<feature type="domain" description="BRCT" evidence="10">
    <location>
        <begin position="378"/>
        <end position="455"/>
    </location>
</feature>
<evidence type="ECO:0000259" key="10">
    <source>
        <dbReference type="PROSITE" id="PS50172"/>
    </source>
</evidence>
<evidence type="ECO:0000256" key="4">
    <source>
        <dbReference type="ARBA" id="ARBA00022705"/>
    </source>
</evidence>
<dbReference type="GO" id="GO:0005634">
    <property type="term" value="C:nucleus"/>
    <property type="evidence" value="ECO:0007669"/>
    <property type="project" value="UniProtKB-SubCell"/>
</dbReference>
<dbReference type="GO" id="GO:0006271">
    <property type="term" value="P:DNA strand elongation involved in DNA replication"/>
    <property type="evidence" value="ECO:0007669"/>
    <property type="project" value="UniProtKB-ARBA"/>
</dbReference>
<feature type="compositionally biased region" description="Low complexity" evidence="9">
    <location>
        <begin position="1098"/>
        <end position="1115"/>
    </location>
</feature>
<evidence type="ECO:0000256" key="1">
    <source>
        <dbReference type="ARBA" id="ARBA00004123"/>
    </source>
</evidence>
<dbReference type="GO" id="GO:0016887">
    <property type="term" value="F:ATP hydrolysis activity"/>
    <property type="evidence" value="ECO:0007669"/>
    <property type="project" value="InterPro"/>
</dbReference>
<keyword evidence="5 8" id="KW-0547">Nucleotide-binding</keyword>